<evidence type="ECO:0000313" key="8">
    <source>
        <dbReference type="Proteomes" id="UP000184073"/>
    </source>
</evidence>
<keyword evidence="8" id="KW-1185">Reference proteome</keyword>
<dbReference type="InterPro" id="IPR001138">
    <property type="entry name" value="Zn2Cys6_DnaBD"/>
</dbReference>
<dbReference type="AlphaFoldDB" id="A0A1L9P6H9"/>
<accession>A0A1L9P6H9</accession>
<keyword evidence="3" id="KW-0804">Transcription</keyword>
<dbReference type="GO" id="GO:0003677">
    <property type="term" value="F:DNA binding"/>
    <property type="evidence" value="ECO:0007669"/>
    <property type="project" value="UniProtKB-KW"/>
</dbReference>
<keyword evidence="1" id="KW-0805">Transcription regulation</keyword>
<keyword evidence="4" id="KW-0539">Nucleus</keyword>
<dbReference type="RefSeq" id="XP_040662893.1">
    <property type="nucleotide sequence ID" value="XM_040809628.1"/>
</dbReference>
<evidence type="ECO:0000259" key="6">
    <source>
        <dbReference type="Pfam" id="PF00172"/>
    </source>
</evidence>
<dbReference type="Pfam" id="PF00172">
    <property type="entry name" value="Zn_clus"/>
    <property type="match status" value="1"/>
</dbReference>
<dbReference type="VEuPathDB" id="FungiDB:ASPVEDRAFT_24105"/>
<evidence type="ECO:0000256" key="3">
    <source>
        <dbReference type="ARBA" id="ARBA00023163"/>
    </source>
</evidence>
<sequence length="223" mass="24895">MSWPTTGDTQNSPIPNAVEWPTIQAKRIRCTGQKPAVCQDCRKNGLKCRYSDGKRERNRKQLQSLESECAKYKTAILQLNKQLGVSSPCGEGPDGDTDEKLHATMEDVVEEPPEELQSMRMVRKQEQQDRGTIRLFAASSSQPQPETSLKSSPYIQPDTPLTPYSPNLPLNPQNFQLRDVTRCPIQPMGVRNLMGTEPFSCGSGYYAPNPNLVFTGFIEGFNA</sequence>
<feature type="domain" description="Zn(2)-C6 fungal-type" evidence="6">
    <location>
        <begin position="26"/>
        <end position="55"/>
    </location>
</feature>
<protein>
    <recommendedName>
        <fullName evidence="6">Zn(2)-C6 fungal-type domain-containing protein</fullName>
    </recommendedName>
</protein>
<evidence type="ECO:0000256" key="1">
    <source>
        <dbReference type="ARBA" id="ARBA00023015"/>
    </source>
</evidence>
<evidence type="ECO:0000256" key="5">
    <source>
        <dbReference type="SAM" id="Coils"/>
    </source>
</evidence>
<evidence type="ECO:0000313" key="7">
    <source>
        <dbReference type="EMBL" id="OJI97130.1"/>
    </source>
</evidence>
<dbReference type="GO" id="GO:0008270">
    <property type="term" value="F:zinc ion binding"/>
    <property type="evidence" value="ECO:0007669"/>
    <property type="project" value="InterPro"/>
</dbReference>
<keyword evidence="5" id="KW-0175">Coiled coil</keyword>
<evidence type="ECO:0000256" key="4">
    <source>
        <dbReference type="ARBA" id="ARBA00023242"/>
    </source>
</evidence>
<keyword evidence="2" id="KW-0238">DNA-binding</keyword>
<dbReference type="GeneID" id="63725139"/>
<reference evidence="8" key="1">
    <citation type="journal article" date="2017" name="Genome Biol.">
        <title>Comparative genomics reveals high biological diversity and specific adaptations in the industrially and medically important fungal genus Aspergillus.</title>
        <authorList>
            <person name="de Vries R.P."/>
            <person name="Riley R."/>
            <person name="Wiebenga A."/>
            <person name="Aguilar-Osorio G."/>
            <person name="Amillis S."/>
            <person name="Uchima C.A."/>
            <person name="Anderluh G."/>
            <person name="Asadollahi M."/>
            <person name="Askin M."/>
            <person name="Barry K."/>
            <person name="Battaglia E."/>
            <person name="Bayram O."/>
            <person name="Benocci T."/>
            <person name="Braus-Stromeyer S.A."/>
            <person name="Caldana C."/>
            <person name="Canovas D."/>
            <person name="Cerqueira G.C."/>
            <person name="Chen F."/>
            <person name="Chen W."/>
            <person name="Choi C."/>
            <person name="Clum A."/>
            <person name="Dos Santos R.A."/>
            <person name="Damasio A.R."/>
            <person name="Diallinas G."/>
            <person name="Emri T."/>
            <person name="Fekete E."/>
            <person name="Flipphi M."/>
            <person name="Freyberg S."/>
            <person name="Gallo A."/>
            <person name="Gournas C."/>
            <person name="Habgood R."/>
            <person name="Hainaut M."/>
            <person name="Harispe M.L."/>
            <person name="Henrissat B."/>
            <person name="Hilden K.S."/>
            <person name="Hope R."/>
            <person name="Hossain A."/>
            <person name="Karabika E."/>
            <person name="Karaffa L."/>
            <person name="Karanyi Z."/>
            <person name="Krasevec N."/>
            <person name="Kuo A."/>
            <person name="Kusch H."/>
            <person name="LaButti K."/>
            <person name="Lagendijk E.L."/>
            <person name="Lapidus A."/>
            <person name="Levasseur A."/>
            <person name="Lindquist E."/>
            <person name="Lipzen A."/>
            <person name="Logrieco A.F."/>
            <person name="MacCabe A."/>
            <person name="Maekelae M.R."/>
            <person name="Malavazi I."/>
            <person name="Melin P."/>
            <person name="Meyer V."/>
            <person name="Mielnichuk N."/>
            <person name="Miskei M."/>
            <person name="Molnar A.P."/>
            <person name="Mule G."/>
            <person name="Ngan C.Y."/>
            <person name="Orejas M."/>
            <person name="Orosz E."/>
            <person name="Ouedraogo J.P."/>
            <person name="Overkamp K.M."/>
            <person name="Park H.-S."/>
            <person name="Perrone G."/>
            <person name="Piumi F."/>
            <person name="Punt P.J."/>
            <person name="Ram A.F."/>
            <person name="Ramon A."/>
            <person name="Rauscher S."/>
            <person name="Record E."/>
            <person name="Riano-Pachon D.M."/>
            <person name="Robert V."/>
            <person name="Roehrig J."/>
            <person name="Ruller R."/>
            <person name="Salamov A."/>
            <person name="Salih N.S."/>
            <person name="Samson R.A."/>
            <person name="Sandor E."/>
            <person name="Sanguinetti M."/>
            <person name="Schuetze T."/>
            <person name="Sepcic K."/>
            <person name="Shelest E."/>
            <person name="Sherlock G."/>
            <person name="Sophianopoulou V."/>
            <person name="Squina F.M."/>
            <person name="Sun H."/>
            <person name="Susca A."/>
            <person name="Todd R.B."/>
            <person name="Tsang A."/>
            <person name="Unkles S.E."/>
            <person name="van de Wiele N."/>
            <person name="van Rossen-Uffink D."/>
            <person name="Oliveira J.V."/>
            <person name="Vesth T.C."/>
            <person name="Visser J."/>
            <person name="Yu J.-H."/>
            <person name="Zhou M."/>
            <person name="Andersen M.R."/>
            <person name="Archer D.B."/>
            <person name="Baker S.E."/>
            <person name="Benoit I."/>
            <person name="Brakhage A.A."/>
            <person name="Braus G.H."/>
            <person name="Fischer R."/>
            <person name="Frisvad J.C."/>
            <person name="Goldman G.H."/>
            <person name="Houbraken J."/>
            <person name="Oakley B."/>
            <person name="Pocsi I."/>
            <person name="Scazzocchio C."/>
            <person name="Seiboth B."/>
            <person name="vanKuyk P.A."/>
            <person name="Wortman J."/>
            <person name="Dyer P.S."/>
            <person name="Grigoriev I.V."/>
        </authorList>
    </citation>
    <scope>NUCLEOTIDE SEQUENCE [LARGE SCALE GENOMIC DNA]</scope>
    <source>
        <strain evidence="8">CBS 583.65</strain>
    </source>
</reference>
<organism evidence="7 8">
    <name type="scientific">Aspergillus versicolor CBS 583.65</name>
    <dbReference type="NCBI Taxonomy" id="1036611"/>
    <lineage>
        <taxon>Eukaryota</taxon>
        <taxon>Fungi</taxon>
        <taxon>Dikarya</taxon>
        <taxon>Ascomycota</taxon>
        <taxon>Pezizomycotina</taxon>
        <taxon>Eurotiomycetes</taxon>
        <taxon>Eurotiomycetidae</taxon>
        <taxon>Eurotiales</taxon>
        <taxon>Aspergillaceae</taxon>
        <taxon>Aspergillus</taxon>
        <taxon>Aspergillus subgen. Nidulantes</taxon>
    </lineage>
</organism>
<feature type="coiled-coil region" evidence="5">
    <location>
        <begin position="55"/>
        <end position="82"/>
    </location>
</feature>
<dbReference type="OrthoDB" id="103819at2759"/>
<name>A0A1L9P6H9_ASPVE</name>
<dbReference type="EMBL" id="KV878125">
    <property type="protein sequence ID" value="OJI97130.1"/>
    <property type="molecule type" value="Genomic_DNA"/>
</dbReference>
<dbReference type="Gene3D" id="4.10.240.10">
    <property type="entry name" value="Zn(2)-C6 fungal-type DNA-binding domain"/>
    <property type="match status" value="1"/>
</dbReference>
<dbReference type="CDD" id="cd00067">
    <property type="entry name" value="GAL4"/>
    <property type="match status" value="1"/>
</dbReference>
<gene>
    <name evidence="7" type="ORF">ASPVEDRAFT_24105</name>
</gene>
<dbReference type="InterPro" id="IPR036864">
    <property type="entry name" value="Zn2-C6_fun-type_DNA-bd_sf"/>
</dbReference>
<dbReference type="GO" id="GO:0000981">
    <property type="term" value="F:DNA-binding transcription factor activity, RNA polymerase II-specific"/>
    <property type="evidence" value="ECO:0007669"/>
    <property type="project" value="InterPro"/>
</dbReference>
<proteinExistence type="predicted"/>
<dbReference type="Proteomes" id="UP000184073">
    <property type="component" value="Unassembled WGS sequence"/>
</dbReference>
<evidence type="ECO:0000256" key="2">
    <source>
        <dbReference type="ARBA" id="ARBA00023125"/>
    </source>
</evidence>